<reference evidence="4 5" key="1">
    <citation type="submission" date="2016-11" db="EMBL/GenBank/DDBJ databases">
        <authorList>
            <person name="Jaros S."/>
            <person name="Januszkiewicz K."/>
            <person name="Wedrychowicz H."/>
        </authorList>
    </citation>
    <scope>NUCLEOTIDE SEQUENCE [LARGE SCALE GENOMIC DNA]</scope>
    <source>
        <strain evidence="4 5">DSM 21120</strain>
    </source>
</reference>
<dbReference type="PANTHER" id="PTHR32022">
    <property type="entry name" value="D-GLUTAMATE CYCLASE, MITOCHONDRIAL"/>
    <property type="match status" value="1"/>
</dbReference>
<dbReference type="OrthoDB" id="149585at2"/>
<dbReference type="InterPro" id="IPR038021">
    <property type="entry name" value="Putative_hydro-lyase"/>
</dbReference>
<sequence length="263" mass="29195">MKDLSKLTPQEARLLIRENKLIVPTSGISKGHIQGNLAILPKDVAFDFLIFAQRNPKPCPILDVTDIGDPEPKLMAKGGDLRYDIPKYRIYKKGELVEEVTDIEKYWTDDMVGFVIGCSFSFESAMLNAGIPVRHIEDEHNVPMYLTNIETVPAGMFHGKMVVSMRPVPYDQVVRAVTVTSRFPSVHGAPVHVGDPALIGIKDIDKPDFGEKSEIKEGEIPVFWACGVTPQSIAMTSKPEIMITHSPGYMLICDPVDEDFSVL</sequence>
<dbReference type="Proteomes" id="UP000184032">
    <property type="component" value="Unassembled WGS sequence"/>
</dbReference>
<dbReference type="NCBIfam" id="NF003969">
    <property type="entry name" value="PRK05463.1"/>
    <property type="match status" value="1"/>
</dbReference>
<dbReference type="AlphaFoldDB" id="A0A1M5QD31"/>
<dbReference type="HAMAP" id="MF_01830">
    <property type="entry name" value="Hydro_lyase"/>
    <property type="match status" value="1"/>
</dbReference>
<dbReference type="EC" id="4.2.1.-" evidence="3"/>
<dbReference type="SUPFAM" id="SSF160920">
    <property type="entry name" value="PSTPO5379-like"/>
    <property type="match status" value="1"/>
</dbReference>
<dbReference type="PANTHER" id="PTHR32022:SF10">
    <property type="entry name" value="D-GLUTAMATE CYCLASE, MITOCHONDRIAL"/>
    <property type="match status" value="1"/>
</dbReference>
<dbReference type="Pfam" id="PF07286">
    <property type="entry name" value="D-Glu_cyclase"/>
    <property type="match status" value="1"/>
</dbReference>
<dbReference type="Gene3D" id="3.40.1640.10">
    <property type="entry name" value="PSTPO5379-like"/>
    <property type="match status" value="1"/>
</dbReference>
<dbReference type="Gene3D" id="3.30.2040.10">
    <property type="entry name" value="PSTPO5379-like domain"/>
    <property type="match status" value="1"/>
</dbReference>
<name>A0A1M5QD31_9FIRM</name>
<dbReference type="STRING" id="1120995.SAMN02745245_00608"/>
<keyword evidence="2 3" id="KW-0456">Lyase</keyword>
<evidence type="ECO:0000256" key="3">
    <source>
        <dbReference type="HAMAP-Rule" id="MF_01830"/>
    </source>
</evidence>
<comment type="similarity">
    <text evidence="1 3">Belongs to the D-glutamate cyclase family.</text>
</comment>
<protein>
    <recommendedName>
        <fullName evidence="3">Putative hydro-lyase SAMN02745245_00608</fullName>
        <ecNumber evidence="3">4.2.1.-</ecNumber>
    </recommendedName>
</protein>
<dbReference type="EMBL" id="FQXI01000002">
    <property type="protein sequence ID" value="SHH11942.1"/>
    <property type="molecule type" value="Genomic_DNA"/>
</dbReference>
<dbReference type="FunFam" id="3.30.2040.10:FF:000001">
    <property type="entry name" value="D-glutamate cyclase, mitochondrial"/>
    <property type="match status" value="1"/>
</dbReference>
<evidence type="ECO:0000313" key="5">
    <source>
        <dbReference type="Proteomes" id="UP000184032"/>
    </source>
</evidence>
<evidence type="ECO:0000313" key="4">
    <source>
        <dbReference type="EMBL" id="SHH11942.1"/>
    </source>
</evidence>
<proteinExistence type="inferred from homology"/>
<gene>
    <name evidence="4" type="ORF">SAMN02745245_00608</name>
</gene>
<evidence type="ECO:0000256" key="2">
    <source>
        <dbReference type="ARBA" id="ARBA00023239"/>
    </source>
</evidence>
<dbReference type="InterPro" id="IPR009906">
    <property type="entry name" value="D-Glu_cyclase"/>
</dbReference>
<evidence type="ECO:0000256" key="1">
    <source>
        <dbReference type="ARBA" id="ARBA00007896"/>
    </source>
</evidence>
<organism evidence="4 5">
    <name type="scientific">Anaerosphaera aminiphila DSM 21120</name>
    <dbReference type="NCBI Taxonomy" id="1120995"/>
    <lineage>
        <taxon>Bacteria</taxon>
        <taxon>Bacillati</taxon>
        <taxon>Bacillota</taxon>
        <taxon>Tissierellia</taxon>
        <taxon>Tissierellales</taxon>
        <taxon>Peptoniphilaceae</taxon>
        <taxon>Anaerosphaera</taxon>
    </lineage>
</organism>
<dbReference type="PIRSF" id="PIRSF029755">
    <property type="entry name" value="UCP029755"/>
    <property type="match status" value="1"/>
</dbReference>
<dbReference type="RefSeq" id="WP_073183622.1">
    <property type="nucleotide sequence ID" value="NZ_FQXI01000002.1"/>
</dbReference>
<dbReference type="InterPro" id="IPR016938">
    <property type="entry name" value="UPF0317"/>
</dbReference>
<accession>A0A1M5QD31</accession>
<dbReference type="GO" id="GO:0016829">
    <property type="term" value="F:lyase activity"/>
    <property type="evidence" value="ECO:0007669"/>
    <property type="project" value="UniProtKB-KW"/>
</dbReference>
<keyword evidence="5" id="KW-1185">Reference proteome</keyword>